<dbReference type="Proteomes" id="UP000703674">
    <property type="component" value="Unassembled WGS sequence"/>
</dbReference>
<keyword evidence="4" id="KW-1185">Reference proteome</keyword>
<dbReference type="PROSITE" id="PS51257">
    <property type="entry name" value="PROKAR_LIPOPROTEIN"/>
    <property type="match status" value="1"/>
</dbReference>
<dbReference type="EMBL" id="JAAVJR010000003">
    <property type="protein sequence ID" value="NJW52509.1"/>
    <property type="molecule type" value="Genomic_DNA"/>
</dbReference>
<protein>
    <submittedName>
        <fullName evidence="3">Rhodanese-like domain-containing protein</fullName>
    </submittedName>
</protein>
<dbReference type="InterPro" id="IPR036873">
    <property type="entry name" value="Rhodanese-like_dom_sf"/>
</dbReference>
<evidence type="ECO:0000259" key="2">
    <source>
        <dbReference type="PROSITE" id="PS50206"/>
    </source>
</evidence>
<evidence type="ECO:0000313" key="3">
    <source>
        <dbReference type="EMBL" id="NJW52509.1"/>
    </source>
</evidence>
<feature type="domain" description="Rhodanese" evidence="2">
    <location>
        <begin position="95"/>
        <end position="165"/>
    </location>
</feature>
<dbReference type="Gene3D" id="3.40.250.10">
    <property type="entry name" value="Rhodanese-like domain"/>
    <property type="match status" value="1"/>
</dbReference>
<name>A0ABX1D013_9FLAO</name>
<sequence length="168" mass="18275">MNIFKLSRILICVLLISSCKEASKTEVAQPEKTLENKSASSTDETISEPWTAEQLVQPVELAHQIEAGDSLIIFSLGAGGIIPGSMDTGPSGESDSLKRLAAELEKLPKDSEIVIYCGCCPFDICPNVRPAFNLLNSMGFEHHQLLNLQENIKVDWIDKGYPTGSPSL</sequence>
<evidence type="ECO:0000313" key="4">
    <source>
        <dbReference type="Proteomes" id="UP000703674"/>
    </source>
</evidence>
<dbReference type="RefSeq" id="WP_168137631.1">
    <property type="nucleotide sequence ID" value="NZ_JAAVJR010000003.1"/>
</dbReference>
<proteinExistence type="predicted"/>
<feature type="region of interest" description="Disordered" evidence="1">
    <location>
        <begin position="27"/>
        <end position="47"/>
    </location>
</feature>
<dbReference type="PROSITE" id="PS50206">
    <property type="entry name" value="RHODANESE_3"/>
    <property type="match status" value="1"/>
</dbReference>
<reference evidence="3 4" key="1">
    <citation type="submission" date="2020-03" db="EMBL/GenBank/DDBJ databases">
        <title>Salinimicrobium sp. nov, isolated from SCS.</title>
        <authorList>
            <person name="Cao W.R."/>
        </authorList>
    </citation>
    <scope>NUCLEOTIDE SEQUENCE [LARGE SCALE GENOMIC DNA]</scope>
    <source>
        <strain evidence="4">J15B91</strain>
    </source>
</reference>
<comment type="caution">
    <text evidence="3">The sequence shown here is derived from an EMBL/GenBank/DDBJ whole genome shotgun (WGS) entry which is preliminary data.</text>
</comment>
<evidence type="ECO:0000256" key="1">
    <source>
        <dbReference type="SAM" id="MobiDB-lite"/>
    </source>
</evidence>
<accession>A0ABX1D013</accession>
<organism evidence="3 4">
    <name type="scientific">Salinimicrobium oceani</name>
    <dbReference type="NCBI Taxonomy" id="2722702"/>
    <lineage>
        <taxon>Bacteria</taxon>
        <taxon>Pseudomonadati</taxon>
        <taxon>Bacteroidota</taxon>
        <taxon>Flavobacteriia</taxon>
        <taxon>Flavobacteriales</taxon>
        <taxon>Flavobacteriaceae</taxon>
        <taxon>Salinimicrobium</taxon>
    </lineage>
</organism>
<dbReference type="InterPro" id="IPR001763">
    <property type="entry name" value="Rhodanese-like_dom"/>
</dbReference>
<gene>
    <name evidence="3" type="ORF">HC175_06215</name>
</gene>